<reference evidence="1 2" key="1">
    <citation type="submission" date="2017-01" db="EMBL/GenBank/DDBJ databases">
        <title>Complete genome sequence of esterase-producing bacterium Croceicoccus marinus E4A9.</title>
        <authorList>
            <person name="Wu Y.-H."/>
            <person name="Cheng H."/>
            <person name="Xu L."/>
            <person name="Huo Y.-Y."/>
            <person name="Wang C.-S."/>
            <person name="Xu X.-W."/>
        </authorList>
    </citation>
    <scope>NUCLEOTIDE SEQUENCE [LARGE SCALE GENOMIC DNA]</scope>
    <source>
        <strain evidence="1 2">E4A9</strain>
    </source>
</reference>
<gene>
    <name evidence="1" type="ORF">A9D14_14120</name>
</gene>
<sequence>MDVIIADSAAVVLPYTVCWNSGMAVKVLEHGTALLCADLPLFREIGEHVGPWITCYLTDGSDLSRQVDRVMNYPALMEDAERLSRFLDGLSRDSFAAEFEGALA</sequence>
<evidence type="ECO:0000313" key="2">
    <source>
        <dbReference type="Proteomes" id="UP000195807"/>
    </source>
</evidence>
<name>A0A1Z1FE50_9SPHN</name>
<evidence type="ECO:0000313" key="1">
    <source>
        <dbReference type="EMBL" id="ARU17091.1"/>
    </source>
</evidence>
<dbReference type="KEGG" id="cman:A9D14_14120"/>
<dbReference type="OrthoDB" id="4553466at2"/>
<accession>A0A1Z1FE50</accession>
<protein>
    <submittedName>
        <fullName evidence="1">Uncharacterized protein</fullName>
    </submittedName>
</protein>
<organism evidence="1 2">
    <name type="scientific">Croceicoccus marinus</name>
    <dbReference type="NCBI Taxonomy" id="450378"/>
    <lineage>
        <taxon>Bacteria</taxon>
        <taxon>Pseudomonadati</taxon>
        <taxon>Pseudomonadota</taxon>
        <taxon>Alphaproteobacteria</taxon>
        <taxon>Sphingomonadales</taxon>
        <taxon>Erythrobacteraceae</taxon>
        <taxon>Croceicoccus</taxon>
    </lineage>
</organism>
<dbReference type="RefSeq" id="WP_066847672.1">
    <property type="nucleotide sequence ID" value="NZ_CP019602.1"/>
</dbReference>
<keyword evidence="2" id="KW-1185">Reference proteome</keyword>
<dbReference type="STRING" id="450378.GCA_001661675_02835"/>
<dbReference type="EMBL" id="CP019602">
    <property type="protein sequence ID" value="ARU17091.1"/>
    <property type="molecule type" value="Genomic_DNA"/>
</dbReference>
<dbReference type="AlphaFoldDB" id="A0A1Z1FE50"/>
<dbReference type="Proteomes" id="UP000195807">
    <property type="component" value="Chromosome"/>
</dbReference>
<proteinExistence type="predicted"/>